<name>A0A226E5G0_FOLCA</name>
<proteinExistence type="predicted"/>
<evidence type="ECO:0000313" key="3">
    <source>
        <dbReference type="Proteomes" id="UP000198287"/>
    </source>
</evidence>
<dbReference type="Proteomes" id="UP000198287">
    <property type="component" value="Unassembled WGS sequence"/>
</dbReference>
<dbReference type="AlphaFoldDB" id="A0A226E5G0"/>
<dbReference type="EMBL" id="LNIX01000007">
    <property type="protein sequence ID" value="OXA52197.1"/>
    <property type="molecule type" value="Genomic_DNA"/>
</dbReference>
<accession>A0A226E5G0</accession>
<organism evidence="2 3">
    <name type="scientific">Folsomia candida</name>
    <name type="common">Springtail</name>
    <dbReference type="NCBI Taxonomy" id="158441"/>
    <lineage>
        <taxon>Eukaryota</taxon>
        <taxon>Metazoa</taxon>
        <taxon>Ecdysozoa</taxon>
        <taxon>Arthropoda</taxon>
        <taxon>Hexapoda</taxon>
        <taxon>Collembola</taxon>
        <taxon>Entomobryomorpha</taxon>
        <taxon>Isotomoidea</taxon>
        <taxon>Isotomidae</taxon>
        <taxon>Proisotominae</taxon>
        <taxon>Folsomia</taxon>
    </lineage>
</organism>
<sequence>MEKFRSRFACKFAVVVEMILAGLSIFLAVGFFFARIAEPGSDDEDGYLHSMRPTARPPPTSSALFYVVQILELVHFVLLVLVFFAGQRVLSEACSISPQVMDYTKVTSGETACEFFCVLELLRIILVLVAFFGQLLLLNVAVALQLIGVVVNLPVIFGWFFTSEFGKELKNHGDELASARDMYTLPPSVSFSHWQRQQQLLNSSGTSDYTDRSENQDTSEAMMYSAPSIAYCLNNLMR</sequence>
<feature type="transmembrane region" description="Helical" evidence="1">
    <location>
        <begin position="142"/>
        <end position="161"/>
    </location>
</feature>
<reference evidence="2 3" key="1">
    <citation type="submission" date="2015-12" db="EMBL/GenBank/DDBJ databases">
        <title>The genome of Folsomia candida.</title>
        <authorList>
            <person name="Faddeeva A."/>
            <person name="Derks M.F."/>
            <person name="Anvar Y."/>
            <person name="Smit S."/>
            <person name="Van Straalen N."/>
            <person name="Roelofs D."/>
        </authorList>
    </citation>
    <scope>NUCLEOTIDE SEQUENCE [LARGE SCALE GENOMIC DNA]</scope>
    <source>
        <strain evidence="2 3">VU population</strain>
        <tissue evidence="2">Whole body</tissue>
    </source>
</reference>
<feature type="transmembrane region" description="Helical" evidence="1">
    <location>
        <begin position="115"/>
        <end position="136"/>
    </location>
</feature>
<keyword evidence="3" id="KW-1185">Reference proteome</keyword>
<gene>
    <name evidence="2" type="ORF">Fcan01_13489</name>
</gene>
<protein>
    <submittedName>
        <fullName evidence="2">Uncharacterized protein</fullName>
    </submittedName>
</protein>
<evidence type="ECO:0000313" key="2">
    <source>
        <dbReference type="EMBL" id="OXA52197.1"/>
    </source>
</evidence>
<comment type="caution">
    <text evidence="2">The sequence shown here is derived from an EMBL/GenBank/DDBJ whole genome shotgun (WGS) entry which is preliminary data.</text>
</comment>
<keyword evidence="1" id="KW-0812">Transmembrane</keyword>
<keyword evidence="1" id="KW-0472">Membrane</keyword>
<keyword evidence="1" id="KW-1133">Transmembrane helix</keyword>
<evidence type="ECO:0000256" key="1">
    <source>
        <dbReference type="SAM" id="Phobius"/>
    </source>
</evidence>
<feature type="transmembrane region" description="Helical" evidence="1">
    <location>
        <begin position="63"/>
        <end position="85"/>
    </location>
</feature>
<feature type="transmembrane region" description="Helical" evidence="1">
    <location>
        <begin position="12"/>
        <end position="34"/>
    </location>
</feature>